<dbReference type="PATRIC" id="fig|1231190.3.peg.1679"/>
<dbReference type="OrthoDB" id="580912at2"/>
<dbReference type="EMBL" id="AMSI01000004">
    <property type="protein sequence ID" value="EKF43269.1"/>
    <property type="molecule type" value="Genomic_DNA"/>
</dbReference>
<gene>
    <name evidence="3" type="ORF">NA8A_08029</name>
</gene>
<name>K2NZC5_9HYPH</name>
<dbReference type="PANTHER" id="PTHR31005:SF8">
    <property type="entry name" value="DUF4139 DOMAIN-CONTAINING PROTEIN"/>
    <property type="match status" value="1"/>
</dbReference>
<organism evidence="3 4">
    <name type="scientific">Nitratireductor indicus C115</name>
    <dbReference type="NCBI Taxonomy" id="1231190"/>
    <lineage>
        <taxon>Bacteria</taxon>
        <taxon>Pseudomonadati</taxon>
        <taxon>Pseudomonadota</taxon>
        <taxon>Alphaproteobacteria</taxon>
        <taxon>Hyphomicrobiales</taxon>
        <taxon>Phyllobacteriaceae</taxon>
        <taxon>Nitratireductor</taxon>
    </lineage>
</organism>
<dbReference type="AlphaFoldDB" id="K2NZC5"/>
<evidence type="ECO:0000313" key="3">
    <source>
        <dbReference type="EMBL" id="EKF43269.1"/>
    </source>
</evidence>
<keyword evidence="4" id="KW-1185">Reference proteome</keyword>
<protein>
    <recommendedName>
        <fullName evidence="2">DUF4139 domain-containing protein</fullName>
    </recommendedName>
</protein>
<evidence type="ECO:0000256" key="1">
    <source>
        <dbReference type="SAM" id="Coils"/>
    </source>
</evidence>
<sequence length="667" mass="70793">MKTITKLWQASLVGASAFLPLQSGASASESRVEAITLSSGGLAEVNRSARVSGNETVEIEIPLEQVDDILKSLVVRDPSGKVGGLTLDGLSPVEETFRRLPFGPDTMGSLPDLAASLQGVSIRATSGGRTVEGVVLGVGSERRGSGPEASIERILSVMTGEGGIDVLKLGTDTTLEILDEAMREKLREAAAVSGRGRIDDMRRIAISLSGKDGRDIALSYVVPAPVWKTAYRLVSGADGQARLQAWAIIENATGEDWKNVAVTLSSGAPVTLSQRLHQRYWHQRPEIPVTAGATTPPRPDNAASINADMSADAGGGAMLQKRMRTATPASAPVSAEIMTYAPMAGAREQTVAQEGQTSASFRLPDPVNLRAGQTLSMPFIDAEVPAEQVSLFQPERGEAHPIAALLLENGTGASLPPGILTVYDGRDGYVGDAQLAGIPATESRMVSFAADRKVEIASDTKPEEAVTRIRVVDGALLVTSLSRLVTTYSIKGAADGARTVIIEHPRQNGWRVVSDALSSSTPTHHRLRVEIGEGASKDVVVTAEQDRTDRFALVDAGADALLSWSGAAADPETASKLAELGELRRKAANAQNELRDIEDAIERTADAQGRIRDNLAAAPADSALAKRYLGMLEKTEDEIAALTGRRDEMDVLRKRFEADVSAFVRDF</sequence>
<dbReference type="InterPro" id="IPR011935">
    <property type="entry name" value="CHP02231"/>
</dbReference>
<dbReference type="STRING" id="721133.SAMN05216176_105304"/>
<dbReference type="eggNOG" id="COG5316">
    <property type="taxonomic scope" value="Bacteria"/>
</dbReference>
<comment type="caution">
    <text evidence="3">The sequence shown here is derived from an EMBL/GenBank/DDBJ whole genome shotgun (WGS) entry which is preliminary data.</text>
</comment>
<dbReference type="Pfam" id="PF13598">
    <property type="entry name" value="DUF4139"/>
    <property type="match status" value="1"/>
</dbReference>
<evidence type="ECO:0000259" key="2">
    <source>
        <dbReference type="Pfam" id="PF13598"/>
    </source>
</evidence>
<dbReference type="RefSeq" id="WP_009756423.1">
    <property type="nucleotide sequence ID" value="NZ_AMSI01000004.1"/>
</dbReference>
<dbReference type="Proteomes" id="UP000007374">
    <property type="component" value="Unassembled WGS sequence"/>
</dbReference>
<keyword evidence="1" id="KW-0175">Coiled coil</keyword>
<reference evidence="3 4" key="1">
    <citation type="journal article" date="2012" name="J. Bacteriol.">
        <title>Genome Sequence of Nitratireductor indicus Type Strain C115.</title>
        <authorList>
            <person name="Lai Q."/>
            <person name="Li G."/>
            <person name="Yu Z."/>
            <person name="Shao Z."/>
        </authorList>
    </citation>
    <scope>NUCLEOTIDE SEQUENCE [LARGE SCALE GENOMIC DNA]</scope>
    <source>
        <strain evidence="3 4">C115</strain>
    </source>
</reference>
<feature type="coiled-coil region" evidence="1">
    <location>
        <begin position="573"/>
        <end position="607"/>
    </location>
</feature>
<evidence type="ECO:0000313" key="4">
    <source>
        <dbReference type="Proteomes" id="UP000007374"/>
    </source>
</evidence>
<dbReference type="PANTHER" id="PTHR31005">
    <property type="entry name" value="DUF4139 DOMAIN-CONTAINING PROTEIN"/>
    <property type="match status" value="1"/>
</dbReference>
<feature type="domain" description="DUF4139" evidence="2">
    <location>
        <begin position="217"/>
        <end position="534"/>
    </location>
</feature>
<proteinExistence type="predicted"/>
<accession>K2NZC5</accession>
<dbReference type="InterPro" id="IPR037291">
    <property type="entry name" value="DUF4139"/>
</dbReference>